<dbReference type="InterPro" id="IPR002010">
    <property type="entry name" value="T3SS_IM_R"/>
</dbReference>
<evidence type="ECO:0000256" key="3">
    <source>
        <dbReference type="ARBA" id="ARBA00022475"/>
    </source>
</evidence>
<dbReference type="RefSeq" id="WP_002577862.1">
    <property type="nucleotide sequence ID" value="NZ_BAABXO010000001.1"/>
</dbReference>
<dbReference type="Pfam" id="PF01311">
    <property type="entry name" value="Bac_export_1"/>
    <property type="match status" value="1"/>
</dbReference>
<comment type="caution">
    <text evidence="8">The sequence shown here is derived from an EMBL/GenBank/DDBJ whole genome shotgun (WGS) entry which is preliminary data.</text>
</comment>
<dbReference type="GO" id="GO:0006605">
    <property type="term" value="P:protein targeting"/>
    <property type="evidence" value="ECO:0007669"/>
    <property type="project" value="InterPro"/>
</dbReference>
<keyword evidence="3" id="KW-1003">Cell membrane</keyword>
<feature type="transmembrane region" description="Helical" evidence="7">
    <location>
        <begin position="33"/>
        <end position="52"/>
    </location>
</feature>
<dbReference type="AlphaFoldDB" id="A0A412ZFK2"/>
<evidence type="ECO:0000256" key="6">
    <source>
        <dbReference type="ARBA" id="ARBA00023136"/>
    </source>
</evidence>
<dbReference type="PANTHER" id="PTHR30065:SF1">
    <property type="entry name" value="SURFACE PRESENTATION OF ANTIGENS PROTEIN SPAR"/>
    <property type="match status" value="1"/>
</dbReference>
<comment type="subcellular location">
    <subcellularLocation>
        <location evidence="1">Cell membrane</location>
        <topology evidence="1">Multi-pass membrane protein</topology>
    </subcellularLocation>
</comment>
<feature type="transmembrane region" description="Helical" evidence="7">
    <location>
        <begin position="64"/>
        <end position="89"/>
    </location>
</feature>
<sequence length="250" mass="27948">MLILFSLIVMRMSGAIALNPMFGRTNLPSAAKAGFVFLLSLLLYTTGGAGLYREPATMLEYGVMLLLELFVGFTLGFAMELSVMVVRFASSAMDYVMGLNMAQIYDPQYNTQMTITSGMYYAFLMLLFFAMDGHLRLLEIFYGSARLIPFGAVRISPGLAMAVLDMFRQSIVMGLQFALPVVGMELVAETAVGILMRIIPQINVFVVNFQVKIIVGMLMLLFLFSPMSDKLYGVLDYMFQWLDHMVRLMA</sequence>
<comment type="similarity">
    <text evidence="2">Belongs to the FliR/MopE/SpaR family.</text>
</comment>
<accession>A0A412ZFK2</accession>
<reference evidence="8 9" key="1">
    <citation type="submission" date="2018-08" db="EMBL/GenBank/DDBJ databases">
        <title>A genome reference for cultivated species of the human gut microbiota.</title>
        <authorList>
            <person name="Zou Y."/>
            <person name="Xue W."/>
            <person name="Luo G."/>
        </authorList>
    </citation>
    <scope>NUCLEOTIDE SEQUENCE [LARGE SCALE GENOMIC DNA]</scope>
    <source>
        <strain evidence="8 9">AF14-18</strain>
    </source>
</reference>
<protein>
    <submittedName>
        <fullName evidence="8">Type III secretion protein</fullName>
    </submittedName>
</protein>
<dbReference type="Proteomes" id="UP000284543">
    <property type="component" value="Unassembled WGS sequence"/>
</dbReference>
<proteinExistence type="inferred from homology"/>
<dbReference type="PANTHER" id="PTHR30065">
    <property type="entry name" value="FLAGELLAR BIOSYNTHETIC PROTEIN FLIR"/>
    <property type="match status" value="1"/>
</dbReference>
<dbReference type="PRINTS" id="PR00953">
    <property type="entry name" value="TYPE3IMRPROT"/>
</dbReference>
<feature type="transmembrane region" description="Helical" evidence="7">
    <location>
        <begin position="202"/>
        <end position="224"/>
    </location>
</feature>
<evidence type="ECO:0000256" key="7">
    <source>
        <dbReference type="SAM" id="Phobius"/>
    </source>
</evidence>
<evidence type="ECO:0000313" key="9">
    <source>
        <dbReference type="Proteomes" id="UP000284543"/>
    </source>
</evidence>
<organism evidence="8 9">
    <name type="scientific">Enterocloster bolteae</name>
    <dbReference type="NCBI Taxonomy" id="208479"/>
    <lineage>
        <taxon>Bacteria</taxon>
        <taxon>Bacillati</taxon>
        <taxon>Bacillota</taxon>
        <taxon>Clostridia</taxon>
        <taxon>Lachnospirales</taxon>
        <taxon>Lachnospiraceae</taxon>
        <taxon>Enterocloster</taxon>
    </lineage>
</organism>
<gene>
    <name evidence="8" type="ORF">DWW02_04730</name>
</gene>
<evidence type="ECO:0000256" key="5">
    <source>
        <dbReference type="ARBA" id="ARBA00022989"/>
    </source>
</evidence>
<evidence type="ECO:0000256" key="4">
    <source>
        <dbReference type="ARBA" id="ARBA00022692"/>
    </source>
</evidence>
<dbReference type="GeneID" id="23116363"/>
<evidence type="ECO:0000313" key="8">
    <source>
        <dbReference type="EMBL" id="RGV79030.1"/>
    </source>
</evidence>
<keyword evidence="6 7" id="KW-0472">Membrane</keyword>
<keyword evidence="4 7" id="KW-0812">Transmembrane</keyword>
<feature type="transmembrane region" description="Helical" evidence="7">
    <location>
        <begin position="170"/>
        <end position="195"/>
    </location>
</feature>
<evidence type="ECO:0000256" key="2">
    <source>
        <dbReference type="ARBA" id="ARBA00009772"/>
    </source>
</evidence>
<name>A0A412ZFK2_9FIRM</name>
<dbReference type="EMBL" id="QRZM01000001">
    <property type="protein sequence ID" value="RGV79030.1"/>
    <property type="molecule type" value="Genomic_DNA"/>
</dbReference>
<keyword evidence="5 7" id="KW-1133">Transmembrane helix</keyword>
<feature type="transmembrane region" description="Helical" evidence="7">
    <location>
        <begin position="109"/>
        <end position="131"/>
    </location>
</feature>
<evidence type="ECO:0000256" key="1">
    <source>
        <dbReference type="ARBA" id="ARBA00004651"/>
    </source>
</evidence>
<dbReference type="GO" id="GO:0005886">
    <property type="term" value="C:plasma membrane"/>
    <property type="evidence" value="ECO:0007669"/>
    <property type="project" value="UniProtKB-SubCell"/>
</dbReference>